<organism evidence="2">
    <name type="scientific">Tanacetum cinerariifolium</name>
    <name type="common">Dalmatian daisy</name>
    <name type="synonym">Chrysanthemum cinerariifolium</name>
    <dbReference type="NCBI Taxonomy" id="118510"/>
    <lineage>
        <taxon>Eukaryota</taxon>
        <taxon>Viridiplantae</taxon>
        <taxon>Streptophyta</taxon>
        <taxon>Embryophyta</taxon>
        <taxon>Tracheophyta</taxon>
        <taxon>Spermatophyta</taxon>
        <taxon>Magnoliopsida</taxon>
        <taxon>eudicotyledons</taxon>
        <taxon>Gunneridae</taxon>
        <taxon>Pentapetalae</taxon>
        <taxon>asterids</taxon>
        <taxon>campanulids</taxon>
        <taxon>Asterales</taxon>
        <taxon>Asteraceae</taxon>
        <taxon>Asteroideae</taxon>
        <taxon>Anthemideae</taxon>
        <taxon>Anthemidinae</taxon>
        <taxon>Tanacetum</taxon>
    </lineage>
</organism>
<gene>
    <name evidence="2" type="ORF">Tci_878514</name>
</gene>
<protein>
    <submittedName>
        <fullName evidence="2">Uncharacterized protein</fullName>
    </submittedName>
</protein>
<name>A0A699T7Q9_TANCI</name>
<reference evidence="2" key="1">
    <citation type="journal article" date="2019" name="Sci. Rep.">
        <title>Draft genome of Tanacetum cinerariifolium, the natural source of mosquito coil.</title>
        <authorList>
            <person name="Yamashiro T."/>
            <person name="Shiraishi A."/>
            <person name="Satake H."/>
            <person name="Nakayama K."/>
        </authorList>
    </citation>
    <scope>NUCLEOTIDE SEQUENCE</scope>
</reference>
<proteinExistence type="predicted"/>
<accession>A0A699T7Q9</accession>
<sequence length="94" mass="10778">MPDLDIPAEFLAEDAQAKKRLEEEQASEQAPMPDLDIPAEEVLGADVNEENFIPRMNALKEQKKRALADLRYRALQNKSMKKSEVTEFMRAFVK</sequence>
<comment type="caution">
    <text evidence="2">The sequence shown here is derived from an EMBL/GenBank/DDBJ whole genome shotgun (WGS) entry which is preliminary data.</text>
</comment>
<feature type="non-terminal residue" evidence="2">
    <location>
        <position position="94"/>
    </location>
</feature>
<dbReference type="AlphaFoldDB" id="A0A699T7Q9"/>
<dbReference type="EMBL" id="BKCJ011225615">
    <property type="protein sequence ID" value="GFD06545.1"/>
    <property type="molecule type" value="Genomic_DNA"/>
</dbReference>
<evidence type="ECO:0000256" key="1">
    <source>
        <dbReference type="SAM" id="MobiDB-lite"/>
    </source>
</evidence>
<evidence type="ECO:0000313" key="2">
    <source>
        <dbReference type="EMBL" id="GFD06545.1"/>
    </source>
</evidence>
<feature type="region of interest" description="Disordered" evidence="1">
    <location>
        <begin position="19"/>
        <end position="38"/>
    </location>
</feature>